<evidence type="ECO:0000256" key="9">
    <source>
        <dbReference type="ARBA" id="ARBA00023152"/>
    </source>
</evidence>
<comment type="catalytic activity">
    <reaction evidence="1">
        <text>beta-D-fructose 1,6-bisphosphate = D-glyceraldehyde 3-phosphate + dihydroxyacetone phosphate</text>
        <dbReference type="Rhea" id="RHEA:14729"/>
        <dbReference type="ChEBI" id="CHEBI:32966"/>
        <dbReference type="ChEBI" id="CHEBI:57642"/>
        <dbReference type="ChEBI" id="CHEBI:59776"/>
        <dbReference type="EC" id="4.1.2.13"/>
    </reaction>
</comment>
<dbReference type="Pfam" id="PF01116">
    <property type="entry name" value="F_bP_aldolase"/>
    <property type="match status" value="1"/>
</dbReference>
<gene>
    <name evidence="15" type="ORF">CM1_00105</name>
</gene>
<feature type="binding site" evidence="14">
    <location>
        <position position="85"/>
    </location>
    <ligand>
        <name>Zn(2+)</name>
        <dbReference type="ChEBI" id="CHEBI:29105"/>
        <label>1</label>
        <note>catalytic</note>
    </ligand>
</feature>
<feature type="binding site" evidence="14">
    <location>
        <position position="177"/>
    </location>
    <ligand>
        <name>Zn(2+)</name>
        <dbReference type="ChEBI" id="CHEBI:29105"/>
        <label>1</label>
        <note>catalytic</note>
    </ligand>
</feature>
<dbReference type="InterPro" id="IPR006411">
    <property type="entry name" value="Fruct_bisP_bact"/>
</dbReference>
<feature type="binding site" evidence="13">
    <location>
        <begin position="207"/>
        <end position="209"/>
    </location>
    <ligand>
        <name>dihydroxyacetone phosphate</name>
        <dbReference type="ChEBI" id="CHEBI:57642"/>
    </ligand>
</feature>
<feature type="binding site" evidence="13">
    <location>
        <position position="178"/>
    </location>
    <ligand>
        <name>dihydroxyacetone phosphate</name>
        <dbReference type="ChEBI" id="CHEBI:57642"/>
    </ligand>
</feature>
<evidence type="ECO:0000256" key="6">
    <source>
        <dbReference type="ARBA" id="ARBA00013779"/>
    </source>
</evidence>
<evidence type="ECO:0000256" key="10">
    <source>
        <dbReference type="ARBA" id="ARBA00023239"/>
    </source>
</evidence>
<dbReference type="SUPFAM" id="SSF51569">
    <property type="entry name" value="Aldolase"/>
    <property type="match status" value="1"/>
</dbReference>
<dbReference type="Gene3D" id="3.20.20.70">
    <property type="entry name" value="Aldolase class I"/>
    <property type="match status" value="1"/>
</dbReference>
<feature type="binding site" evidence="14">
    <location>
        <position position="105"/>
    </location>
    <ligand>
        <name>Zn(2+)</name>
        <dbReference type="ChEBI" id="CHEBI:29105"/>
        <label>2</label>
    </ligand>
</feature>
<organism evidence="15 16">
    <name type="scientific">Mycoplasmoides genitalium M6320</name>
    <dbReference type="NCBI Taxonomy" id="662945"/>
    <lineage>
        <taxon>Bacteria</taxon>
        <taxon>Bacillati</taxon>
        <taxon>Mycoplasmatota</taxon>
        <taxon>Mycoplasmoidales</taxon>
        <taxon>Mycoplasmoidaceae</taxon>
        <taxon>Mycoplasmoides</taxon>
    </lineage>
</organism>
<dbReference type="InterPro" id="IPR011289">
    <property type="entry name" value="Fruc_bis_ald_class-2"/>
</dbReference>
<dbReference type="PIRSF" id="PIRSF001359">
    <property type="entry name" value="F_bP_aldolase_II"/>
    <property type="match status" value="1"/>
</dbReference>
<evidence type="ECO:0000256" key="5">
    <source>
        <dbReference type="ARBA" id="ARBA00013068"/>
    </source>
</evidence>
<evidence type="ECO:0000256" key="7">
    <source>
        <dbReference type="ARBA" id="ARBA00022723"/>
    </source>
</evidence>
<accession>A0ABC7ZIZ5</accession>
<keyword evidence="9" id="KW-0324">Glycolysis</keyword>
<dbReference type="EC" id="4.1.2.13" evidence="5"/>
<dbReference type="EMBL" id="CP003772">
    <property type="protein sequence ID" value="AFQ03815.1"/>
    <property type="molecule type" value="Genomic_DNA"/>
</dbReference>
<keyword evidence="7 14" id="KW-0479">Metal-binding</keyword>
<comment type="similarity">
    <text evidence="4">Belongs to the class II fructose-bisphosphate aldolase family.</text>
</comment>
<feature type="binding site" evidence="14">
    <location>
        <position position="206"/>
    </location>
    <ligand>
        <name>Zn(2+)</name>
        <dbReference type="ChEBI" id="CHEBI:29105"/>
        <label>1</label>
        <note>catalytic</note>
    </ligand>
</feature>
<evidence type="ECO:0000256" key="8">
    <source>
        <dbReference type="ARBA" id="ARBA00022833"/>
    </source>
</evidence>
<evidence type="ECO:0000256" key="4">
    <source>
        <dbReference type="ARBA" id="ARBA00005812"/>
    </source>
</evidence>
<comment type="function">
    <text evidence="2">Catalyzes the aldol condensation of dihydroxyacetone phosphate (DHAP or glycerone-phosphate) with glyceraldehyde 3-phosphate (G3P) to form fructose 1,6-bisphosphate (FBP) in gluconeogenesis and the reverse reaction in glycolysis.</text>
</comment>
<keyword evidence="8 14" id="KW-0862">Zinc</keyword>
<dbReference type="RefSeq" id="WP_014894356.1">
    <property type="nucleotide sequence ID" value="NC_018497.1"/>
</dbReference>
<evidence type="ECO:0000256" key="12">
    <source>
        <dbReference type="PIRSR" id="PIRSR001359-1"/>
    </source>
</evidence>
<sequence>MLVNFKLMLQKAKLGKYAIPHININNYEWAKAVLTAANQANSPIIVSVSEGALKYMSGYSVVIPLVKGLIESLSVKVPVTLHLDHGSYDACIQALQAGFSSVMFDGSHLPFEENFNKSKKLIEIAQKTNASVELEVGTIGGEEDGVIGQGELANVDECKQIASLKPDALAAGIGNIHGIYPKNWKGLNFPLIETISKITNLPLVLHGGSGILENDVKKAISLGICKLNINTECQLAFAHEIRKYIESNKDLDLNKKGYDPRKFLKEPTQAIVDTCLEKIDLCGSRNKA</sequence>
<evidence type="ECO:0000256" key="14">
    <source>
        <dbReference type="PIRSR" id="PIRSR001359-3"/>
    </source>
</evidence>
<dbReference type="Proteomes" id="UP000005254">
    <property type="component" value="Chromosome"/>
</dbReference>
<evidence type="ECO:0000313" key="16">
    <source>
        <dbReference type="Proteomes" id="UP000005254"/>
    </source>
</evidence>
<comment type="pathway">
    <text evidence="3">Carbohydrate degradation; glycolysis; D-glyceraldehyde 3-phosphate and glycerone phosphate from D-glucose: step 4/4.</text>
</comment>
<evidence type="ECO:0000256" key="1">
    <source>
        <dbReference type="ARBA" id="ARBA00000441"/>
    </source>
</evidence>
<feature type="active site" description="Proton donor" evidence="12">
    <location>
        <position position="84"/>
    </location>
</feature>
<dbReference type="PROSITE" id="PS00806">
    <property type="entry name" value="ALDOLASE_CLASS_II_2"/>
    <property type="match status" value="1"/>
</dbReference>
<dbReference type="GO" id="GO:0006096">
    <property type="term" value="P:glycolytic process"/>
    <property type="evidence" value="ECO:0007669"/>
    <property type="project" value="UniProtKB-KW"/>
</dbReference>
<reference evidence="15 16" key="1">
    <citation type="journal article" date="2012" name="J. Bacteriol.">
        <title>Draft Genome Sequences of Four Axenic Mycoplasma genitalium Strains Isolated from Denmark, Japan, and Australia.</title>
        <authorList>
            <person name="McGowin C.L."/>
            <person name="Ma L."/>
            <person name="Jensen J.S."/>
            <person name="Mancuso M.M."/>
            <person name="Hamasuna R."/>
            <person name="Adegboye D."/>
            <person name="Martin D.H."/>
        </authorList>
    </citation>
    <scope>NUCLEOTIDE SEQUENCE [LARGE SCALE GENOMIC DNA]</scope>
    <source>
        <strain evidence="15 16">M6320</strain>
    </source>
</reference>
<comment type="cofactor">
    <cofactor evidence="14">
        <name>Zn(2+)</name>
        <dbReference type="ChEBI" id="CHEBI:29105"/>
    </cofactor>
    <text evidence="14">Binds 2 Zn(2+) ions per subunit. One is catalytic and the other provides a structural contribution.</text>
</comment>
<dbReference type="PANTHER" id="PTHR30559">
    <property type="entry name" value="FRUCTOSE-BISPHOSPHATE ALDOLASE CLASS 2"/>
    <property type="match status" value="1"/>
</dbReference>
<dbReference type="PROSITE" id="PS00602">
    <property type="entry name" value="ALDOLASE_CLASS_II_1"/>
    <property type="match status" value="1"/>
</dbReference>
<feature type="binding site" evidence="14">
    <location>
        <position position="135"/>
    </location>
    <ligand>
        <name>Zn(2+)</name>
        <dbReference type="ChEBI" id="CHEBI:29105"/>
        <label>2</label>
    </ligand>
</feature>
<dbReference type="PANTHER" id="PTHR30559:SF0">
    <property type="entry name" value="FRUCTOSE-BISPHOSPHATE ALDOLASE"/>
    <property type="match status" value="1"/>
</dbReference>
<name>A0ABC7ZIZ5_MYCGT</name>
<dbReference type="InterPro" id="IPR013785">
    <property type="entry name" value="Aldolase_TIM"/>
</dbReference>
<dbReference type="GO" id="GO:0004332">
    <property type="term" value="F:fructose-bisphosphate aldolase activity"/>
    <property type="evidence" value="ECO:0007669"/>
    <property type="project" value="UniProtKB-EC"/>
</dbReference>
<evidence type="ECO:0000256" key="13">
    <source>
        <dbReference type="PIRSR" id="PIRSR001359-2"/>
    </source>
</evidence>
<dbReference type="AlphaFoldDB" id="A0ABC7ZIZ5"/>
<protein>
    <recommendedName>
        <fullName evidence="6">Fructose-bisphosphate aldolase</fullName>
        <ecNumber evidence="5">4.1.2.13</ecNumber>
    </recommendedName>
    <alternativeName>
        <fullName evidence="11">Fructose-1,6-bisphosphate aldolase</fullName>
    </alternativeName>
</protein>
<evidence type="ECO:0000256" key="3">
    <source>
        <dbReference type="ARBA" id="ARBA00004714"/>
    </source>
</evidence>
<evidence type="ECO:0000256" key="2">
    <source>
        <dbReference type="ARBA" id="ARBA00002181"/>
    </source>
</evidence>
<dbReference type="GO" id="GO:0046872">
    <property type="term" value="F:metal ion binding"/>
    <property type="evidence" value="ECO:0007669"/>
    <property type="project" value="UniProtKB-KW"/>
</dbReference>
<feature type="binding site" evidence="13">
    <location>
        <begin position="228"/>
        <end position="231"/>
    </location>
    <ligand>
        <name>dihydroxyacetone phosphate</name>
        <dbReference type="ChEBI" id="CHEBI:57642"/>
    </ligand>
</feature>
<keyword evidence="10" id="KW-0456">Lyase</keyword>
<proteinExistence type="inferred from homology"/>
<dbReference type="NCBIfam" id="TIGR00167">
    <property type="entry name" value="cbbA"/>
    <property type="match status" value="1"/>
</dbReference>
<dbReference type="CDD" id="cd00947">
    <property type="entry name" value="TBP_aldolase_IIB"/>
    <property type="match status" value="1"/>
</dbReference>
<evidence type="ECO:0000313" key="15">
    <source>
        <dbReference type="EMBL" id="AFQ03815.1"/>
    </source>
</evidence>
<dbReference type="InterPro" id="IPR000771">
    <property type="entry name" value="FBA_II"/>
</dbReference>
<dbReference type="NCBIfam" id="TIGR01859">
    <property type="entry name" value="fruc_bis_ald"/>
    <property type="match status" value="1"/>
</dbReference>
<dbReference type="KEGG" id="mgx:CM1_00105"/>
<evidence type="ECO:0000256" key="11">
    <source>
        <dbReference type="ARBA" id="ARBA00031804"/>
    </source>
</evidence>